<proteinExistence type="predicted"/>
<dbReference type="EnsemblMetazoa" id="XM_050645391.1">
    <property type="protein sequence ID" value="XP_050501348.1"/>
    <property type="gene ID" value="LOC126881239"/>
</dbReference>
<name>A0ABM5JTT2_DIAVI</name>
<organism evidence="1 2">
    <name type="scientific">Diabrotica virgifera virgifera</name>
    <name type="common">western corn rootworm</name>
    <dbReference type="NCBI Taxonomy" id="50390"/>
    <lineage>
        <taxon>Eukaryota</taxon>
        <taxon>Metazoa</taxon>
        <taxon>Ecdysozoa</taxon>
        <taxon>Arthropoda</taxon>
        <taxon>Hexapoda</taxon>
        <taxon>Insecta</taxon>
        <taxon>Pterygota</taxon>
        <taxon>Neoptera</taxon>
        <taxon>Endopterygota</taxon>
        <taxon>Coleoptera</taxon>
        <taxon>Polyphaga</taxon>
        <taxon>Cucujiformia</taxon>
        <taxon>Chrysomeloidea</taxon>
        <taxon>Chrysomelidae</taxon>
        <taxon>Galerucinae</taxon>
        <taxon>Diabroticina</taxon>
        <taxon>Diabroticites</taxon>
        <taxon>Diabrotica</taxon>
    </lineage>
</organism>
<evidence type="ECO:0000313" key="1">
    <source>
        <dbReference type="EnsemblMetazoa" id="XP_050501348.1"/>
    </source>
</evidence>
<reference evidence="1" key="1">
    <citation type="submission" date="2025-05" db="UniProtKB">
        <authorList>
            <consortium name="EnsemblMetazoa"/>
        </authorList>
    </citation>
    <scope>IDENTIFICATION</scope>
</reference>
<evidence type="ECO:0000313" key="2">
    <source>
        <dbReference type="Proteomes" id="UP001652700"/>
    </source>
</evidence>
<dbReference type="RefSeq" id="XP_050501348.1">
    <property type="nucleotide sequence ID" value="XM_050645391.1"/>
</dbReference>
<sequence length="168" mass="19581">MEIKQETSEKTFKIEIDNETSVHPLNAFKIEIKEEPKREGSYQEFNYLDFKEFPVKTKAEQEQDEYKLTLLEEKQTTNEEKRKPIKELKELPIGKPFPMHSAKVVNGQFGETVLLDLGLEVVFLPPRVTEVYQPAINTLCGEKYCLIFEGEVDVRKARPLLSFRITEN</sequence>
<evidence type="ECO:0008006" key="3">
    <source>
        <dbReference type="Google" id="ProtNLM"/>
    </source>
</evidence>
<dbReference type="Proteomes" id="UP001652700">
    <property type="component" value="Unplaced"/>
</dbReference>
<protein>
    <recommendedName>
        <fullName evidence="3">DNA-directed RNA polymerase III subunit RPC4-like</fullName>
    </recommendedName>
</protein>
<accession>A0ABM5JTT2</accession>
<dbReference type="GeneID" id="126881239"/>
<keyword evidence="2" id="KW-1185">Reference proteome</keyword>